<reference evidence="4" key="1">
    <citation type="submission" date="2021-02" db="EMBL/GenBank/DDBJ databases">
        <title>First Annotated Genome of the Yellow-green Alga Tribonema minus.</title>
        <authorList>
            <person name="Mahan K.M."/>
        </authorList>
    </citation>
    <scope>NUCLEOTIDE SEQUENCE</scope>
    <source>
        <strain evidence="4">UTEX B ZZ1240</strain>
    </source>
</reference>
<evidence type="ECO:0000259" key="3">
    <source>
        <dbReference type="Pfam" id="PF00615"/>
    </source>
</evidence>
<name>A0A835Z627_9STRA</name>
<dbReference type="InterPro" id="IPR036305">
    <property type="entry name" value="RGS_sf"/>
</dbReference>
<evidence type="ECO:0000256" key="2">
    <source>
        <dbReference type="SAM" id="Phobius"/>
    </source>
</evidence>
<evidence type="ECO:0000313" key="4">
    <source>
        <dbReference type="EMBL" id="KAG5187911.1"/>
    </source>
</evidence>
<sequence length="454" mass="51426">MWRRRKEMLVRARSPSLALFQGGACMLCLGVLGVQELFQLSGHHFPCEIMLWSSPLIPCMTLFALGLRAARVIIITSAECRKRFMFLLDPGKQFAACFSGTCMMCGVSAVIHVTDFKRQPEKYCMMWAPWWIWLAVMMSFTSVAIGLVYKLHKINDRLGLGSEVARCFASFYVFLVPYWITMALDEHSQVHVGTELQILVAIVGLYIMLEAFVLSRRYWGCSLLVNNARWRPKIRRRGGHKRYGILPEDQAATACDAAQEAIVSAARRRWGTTMQMLESAPLAEAYAQHVQQALCYESLAFLARVIQYSTAAHRDVEQQYAMFDSIAADFICSGSKFEVNISCALRFQVLTVRNRRTFNALSADARRDAFKPQAAEIAKMLDQNLVLSFQSTAAFREACLLQHQLDADTETLGTIEDGNHTPLPSPPHSPRSHEHLERVTSRLRMDDNSTHRKK</sequence>
<keyword evidence="5" id="KW-1185">Reference proteome</keyword>
<dbReference type="OrthoDB" id="196547at2759"/>
<keyword evidence="2" id="KW-1133">Transmembrane helix</keyword>
<dbReference type="InterPro" id="IPR044926">
    <property type="entry name" value="RGS_subdomain_2"/>
</dbReference>
<feature type="domain" description="RGS" evidence="3">
    <location>
        <begin position="275"/>
        <end position="397"/>
    </location>
</feature>
<evidence type="ECO:0000313" key="5">
    <source>
        <dbReference type="Proteomes" id="UP000664859"/>
    </source>
</evidence>
<keyword evidence="2" id="KW-0812">Transmembrane</keyword>
<feature type="transmembrane region" description="Helical" evidence="2">
    <location>
        <begin position="131"/>
        <end position="152"/>
    </location>
</feature>
<evidence type="ECO:0000256" key="1">
    <source>
        <dbReference type="SAM" id="MobiDB-lite"/>
    </source>
</evidence>
<accession>A0A835Z627</accession>
<gene>
    <name evidence="4" type="ORF">JKP88DRAFT_305722</name>
</gene>
<dbReference type="InterPro" id="IPR016137">
    <property type="entry name" value="RGS"/>
</dbReference>
<keyword evidence="2" id="KW-0472">Membrane</keyword>
<dbReference type="EMBL" id="JAFCMP010000079">
    <property type="protein sequence ID" value="KAG5187911.1"/>
    <property type="molecule type" value="Genomic_DNA"/>
</dbReference>
<dbReference type="AlphaFoldDB" id="A0A835Z627"/>
<dbReference type="Proteomes" id="UP000664859">
    <property type="component" value="Unassembled WGS sequence"/>
</dbReference>
<feature type="transmembrane region" description="Helical" evidence="2">
    <location>
        <begin position="196"/>
        <end position="214"/>
    </location>
</feature>
<feature type="transmembrane region" description="Helical" evidence="2">
    <location>
        <begin position="164"/>
        <end position="184"/>
    </location>
</feature>
<comment type="caution">
    <text evidence="4">The sequence shown here is derived from an EMBL/GenBank/DDBJ whole genome shotgun (WGS) entry which is preliminary data.</text>
</comment>
<organism evidence="4 5">
    <name type="scientific">Tribonema minus</name>
    <dbReference type="NCBI Taxonomy" id="303371"/>
    <lineage>
        <taxon>Eukaryota</taxon>
        <taxon>Sar</taxon>
        <taxon>Stramenopiles</taxon>
        <taxon>Ochrophyta</taxon>
        <taxon>PX clade</taxon>
        <taxon>Xanthophyceae</taxon>
        <taxon>Tribonematales</taxon>
        <taxon>Tribonemataceae</taxon>
        <taxon>Tribonema</taxon>
    </lineage>
</organism>
<dbReference type="Gene3D" id="1.10.167.10">
    <property type="entry name" value="Regulator of G-protein Signalling 4, domain 2"/>
    <property type="match status" value="1"/>
</dbReference>
<feature type="region of interest" description="Disordered" evidence="1">
    <location>
        <begin position="413"/>
        <end position="454"/>
    </location>
</feature>
<protein>
    <recommendedName>
        <fullName evidence="3">RGS domain-containing protein</fullName>
    </recommendedName>
</protein>
<feature type="compositionally biased region" description="Basic and acidic residues" evidence="1">
    <location>
        <begin position="431"/>
        <end position="454"/>
    </location>
</feature>
<feature type="transmembrane region" description="Helical" evidence="2">
    <location>
        <begin position="94"/>
        <end position="111"/>
    </location>
</feature>
<dbReference type="Pfam" id="PF00615">
    <property type="entry name" value="RGS"/>
    <property type="match status" value="1"/>
</dbReference>
<dbReference type="SUPFAM" id="SSF48097">
    <property type="entry name" value="Regulator of G-protein signaling, RGS"/>
    <property type="match status" value="1"/>
</dbReference>
<feature type="transmembrane region" description="Helical" evidence="2">
    <location>
        <begin position="49"/>
        <end position="74"/>
    </location>
</feature>
<proteinExistence type="predicted"/>